<gene>
    <name evidence="3" type="primary">grpE</name>
    <name evidence="3" type="ORF">JK363_24265</name>
</gene>
<keyword evidence="1" id="KW-0143">Chaperone</keyword>
<dbReference type="EMBL" id="JAERRF010000015">
    <property type="protein sequence ID" value="MBL1099726.1"/>
    <property type="molecule type" value="Genomic_DNA"/>
</dbReference>
<dbReference type="PANTHER" id="PTHR21237:SF23">
    <property type="entry name" value="GRPE PROTEIN HOMOLOG, MITOCHONDRIAL"/>
    <property type="match status" value="1"/>
</dbReference>
<protein>
    <submittedName>
        <fullName evidence="3">Nucleotide exchange factor GrpE</fullName>
    </submittedName>
</protein>
<evidence type="ECO:0000256" key="1">
    <source>
        <dbReference type="ARBA" id="ARBA00023186"/>
    </source>
</evidence>
<accession>A0ABS1NI14</accession>
<feature type="region of interest" description="Disordered" evidence="2">
    <location>
        <begin position="96"/>
        <end position="123"/>
    </location>
</feature>
<proteinExistence type="predicted"/>
<reference evidence="3 4" key="1">
    <citation type="submission" date="2021-01" db="EMBL/GenBank/DDBJ databases">
        <title>WGS of actinomycetes isolated from Thailand.</title>
        <authorList>
            <person name="Thawai C."/>
        </authorList>
    </citation>
    <scope>NUCLEOTIDE SEQUENCE [LARGE SCALE GENOMIC DNA]</scope>
    <source>
        <strain evidence="3 4">CA1R205</strain>
    </source>
</reference>
<dbReference type="PANTHER" id="PTHR21237">
    <property type="entry name" value="GRPE PROTEIN"/>
    <property type="match status" value="1"/>
</dbReference>
<comment type="caution">
    <text evidence="3">The sequence shown here is derived from an EMBL/GenBank/DDBJ whole genome shotgun (WGS) entry which is preliminary data.</text>
</comment>
<dbReference type="InterPro" id="IPR009012">
    <property type="entry name" value="GrpE_head"/>
</dbReference>
<organism evidence="3 4">
    <name type="scientific">Streptomyces coffeae</name>
    <dbReference type="NCBI Taxonomy" id="621382"/>
    <lineage>
        <taxon>Bacteria</taxon>
        <taxon>Bacillati</taxon>
        <taxon>Actinomycetota</taxon>
        <taxon>Actinomycetes</taxon>
        <taxon>Kitasatosporales</taxon>
        <taxon>Streptomycetaceae</taxon>
        <taxon>Streptomyces</taxon>
    </lineage>
</organism>
<dbReference type="InterPro" id="IPR000740">
    <property type="entry name" value="GrpE"/>
</dbReference>
<dbReference type="Pfam" id="PF01025">
    <property type="entry name" value="GrpE"/>
    <property type="match status" value="1"/>
</dbReference>
<dbReference type="SUPFAM" id="SSF51064">
    <property type="entry name" value="Head domain of nucleotide exchange factor GrpE"/>
    <property type="match status" value="1"/>
</dbReference>
<keyword evidence="4" id="KW-1185">Reference proteome</keyword>
<evidence type="ECO:0000313" key="3">
    <source>
        <dbReference type="EMBL" id="MBL1099726.1"/>
    </source>
</evidence>
<name>A0ABS1NI14_9ACTN</name>
<evidence type="ECO:0000256" key="2">
    <source>
        <dbReference type="SAM" id="MobiDB-lite"/>
    </source>
</evidence>
<dbReference type="Gene3D" id="2.30.22.10">
    <property type="entry name" value="Head domain of nucleotide exchange factor GrpE"/>
    <property type="match status" value="1"/>
</dbReference>
<sequence>MERAVAEFTTALARQQDLADRREEIITRLHTELQELRRGELDAALDLVRHGLIRLHDRILRQAEQIDAPLGTAELRALLRALADEAADTLVGTGTEAYAPEEGEPFDSARHRPVGRAEAASEEADRTVARVVAAGFVQGERVVRKAEVVVARWERPGGTPPSAG</sequence>
<evidence type="ECO:0000313" key="4">
    <source>
        <dbReference type="Proteomes" id="UP000634229"/>
    </source>
</evidence>
<dbReference type="Proteomes" id="UP000634229">
    <property type="component" value="Unassembled WGS sequence"/>
</dbReference>